<organism evidence="1">
    <name type="scientific">Fusobacterium animalis</name>
    <dbReference type="NCBI Taxonomy" id="76859"/>
    <lineage>
        <taxon>Bacteria</taxon>
        <taxon>Fusobacteriati</taxon>
        <taxon>Fusobacteriota</taxon>
        <taxon>Fusobacteriia</taxon>
        <taxon>Fusobacteriales</taxon>
        <taxon>Fusobacteriaceae</taxon>
        <taxon>Fusobacterium</taxon>
    </lineage>
</organism>
<dbReference type="Proteomes" id="UP000063147">
    <property type="component" value="Chromosome"/>
</dbReference>
<name>A0A0M4SQM1_9FUSO</name>
<proteinExistence type="predicted"/>
<dbReference type="OrthoDB" id="11290at203492"/>
<reference evidence="1 2" key="1">
    <citation type="submission" date="2015-09" db="EMBL/GenBank/DDBJ databases">
        <authorList>
            <person name="Jackson K.R."/>
            <person name="Lunt B.L."/>
            <person name="Fisher J.N.B."/>
            <person name="Gardner A.V."/>
            <person name="Bailey M.E."/>
            <person name="Deus L.M."/>
            <person name="Earl A.S."/>
            <person name="Gibby P.D."/>
            <person name="Hartmann K.A."/>
            <person name="Liu J.E."/>
            <person name="Manci A.M."/>
            <person name="Nielsen D.A."/>
            <person name="Solomon M.B."/>
            <person name="Breakwell D.P."/>
            <person name="Burnett S.H."/>
            <person name="Grose J.H."/>
        </authorList>
    </citation>
    <scope>NUCLEOTIDE SEQUENCE [LARGE SCALE GENOMIC DNA]</scope>
    <source>
        <strain evidence="1 2">KCOM 1279</strain>
    </source>
</reference>
<evidence type="ECO:0000313" key="1">
    <source>
        <dbReference type="EMBL" id="ALF17970.1"/>
    </source>
</evidence>
<dbReference type="EMBL" id="CP012713">
    <property type="protein sequence ID" value="ALF17970.1"/>
    <property type="molecule type" value="Genomic_DNA"/>
</dbReference>
<dbReference type="RefSeq" id="WP_060676299.1">
    <property type="nucleotide sequence ID" value="NZ_CP012713.1"/>
</dbReference>
<gene>
    <name evidence="1" type="ORF">RN98_07210</name>
</gene>
<dbReference type="PATRIC" id="fig|76859.3.peg.1450"/>
<evidence type="ECO:0000313" key="2">
    <source>
        <dbReference type="Proteomes" id="UP000063147"/>
    </source>
</evidence>
<sequence length="64" mass="7883">MSVRGFLKEAERILKEAKNKTRKYEINYFDKNEMKKYATKYQAKKFLEHIHKHFNYILIKCLRG</sequence>
<dbReference type="AlphaFoldDB" id="A0A0M4SQM1"/>
<protein>
    <submittedName>
        <fullName evidence="1">Uncharacterized protein</fullName>
    </submittedName>
</protein>
<accession>A0A0M4SQM1</accession>